<name>F0XL82_GROCL</name>
<reference evidence="2 3" key="1">
    <citation type="journal article" date="2011" name="Proc. Natl. Acad. Sci. U.S.A.">
        <title>Genome and transcriptome analyses of the mountain pine beetle-fungal symbiont Grosmannia clavigera, a lodgepole pine pathogen.</title>
        <authorList>
            <person name="DiGuistini S."/>
            <person name="Wang Y."/>
            <person name="Liao N.Y."/>
            <person name="Taylor G."/>
            <person name="Tanguay P."/>
            <person name="Feau N."/>
            <person name="Henrissat B."/>
            <person name="Chan S.K."/>
            <person name="Hesse-Orce U."/>
            <person name="Alamouti S.M."/>
            <person name="Tsui C.K.M."/>
            <person name="Docking R.T."/>
            <person name="Levasseur A."/>
            <person name="Haridas S."/>
            <person name="Robertson G."/>
            <person name="Birol I."/>
            <person name="Holt R.A."/>
            <person name="Marra M.A."/>
            <person name="Hamelin R.C."/>
            <person name="Hirst M."/>
            <person name="Jones S.J.M."/>
            <person name="Bohlmann J."/>
            <person name="Breuil C."/>
        </authorList>
    </citation>
    <scope>NUCLEOTIDE SEQUENCE [LARGE SCALE GENOMIC DNA]</scope>
    <source>
        <strain evidence="3">kw1407 / UAMH 11150</strain>
    </source>
</reference>
<dbReference type="eggNOG" id="ENOG502SCMH">
    <property type="taxonomic scope" value="Eukaryota"/>
</dbReference>
<evidence type="ECO:0000313" key="3">
    <source>
        <dbReference type="Proteomes" id="UP000007796"/>
    </source>
</evidence>
<dbReference type="Pfam" id="PF13391">
    <property type="entry name" value="HNH_2"/>
    <property type="match status" value="1"/>
</dbReference>
<dbReference type="InParanoid" id="F0XL82"/>
<dbReference type="STRING" id="655863.F0XL82"/>
<gene>
    <name evidence="2" type="ORF">CMQ_6479</name>
</gene>
<dbReference type="OrthoDB" id="2104739at2759"/>
<evidence type="ECO:0000313" key="2">
    <source>
        <dbReference type="EMBL" id="EFX01537.1"/>
    </source>
</evidence>
<dbReference type="Proteomes" id="UP000007796">
    <property type="component" value="Unassembled WGS sequence"/>
</dbReference>
<proteinExistence type="predicted"/>
<sequence length="359" mass="39485">MSWNSPLAHLPPLSEHPSVSPSLSPAISDGSLAILGASVRLDQFEERSYSASRVIRAFLDHLEDDGKRMLVADIAICDDDDALVKLANHLIDAILKPFKLAGGQAPTPLSLPQTPGAEHAIDVAMATIETSTRQEQQHLRDDCLHRDGYRCVYSGNLDMNSCEKGDVVVPPGAQTTITQCAHIIPFALGSFDDTDAVQTRNKAIIWFAIHRYFPAIRDKIDTRSIKQRDNAIILDIYVHGLFGGYNIGFLPQGLNLYRITKFFTYAMSVNSKSGSPLVEFTSHDHTVPMPDADFLMTHYIISQILQVSGIGRQLDKAVEMALVDLDCHALHLSGSTDVGNMISRRLLMTVRTGFGDSKD</sequence>
<protein>
    <recommendedName>
        <fullName evidence="1">HNH nuclease domain-containing protein</fullName>
    </recommendedName>
</protein>
<dbReference type="RefSeq" id="XP_014171019.1">
    <property type="nucleotide sequence ID" value="XM_014315544.1"/>
</dbReference>
<dbReference type="InterPro" id="IPR003615">
    <property type="entry name" value="HNH_nuc"/>
</dbReference>
<organism evidence="3">
    <name type="scientific">Grosmannia clavigera (strain kw1407 / UAMH 11150)</name>
    <name type="common">Blue stain fungus</name>
    <name type="synonym">Graphiocladiella clavigera</name>
    <dbReference type="NCBI Taxonomy" id="655863"/>
    <lineage>
        <taxon>Eukaryota</taxon>
        <taxon>Fungi</taxon>
        <taxon>Dikarya</taxon>
        <taxon>Ascomycota</taxon>
        <taxon>Pezizomycotina</taxon>
        <taxon>Sordariomycetes</taxon>
        <taxon>Sordariomycetidae</taxon>
        <taxon>Ophiostomatales</taxon>
        <taxon>Ophiostomataceae</taxon>
        <taxon>Leptographium</taxon>
    </lineage>
</organism>
<dbReference type="HOGENOM" id="CLU_049186_0_0_1"/>
<dbReference type="AlphaFoldDB" id="F0XL82"/>
<accession>F0XL82</accession>
<dbReference type="EMBL" id="GL629794">
    <property type="protein sequence ID" value="EFX01537.1"/>
    <property type="molecule type" value="Genomic_DNA"/>
</dbReference>
<evidence type="ECO:0000259" key="1">
    <source>
        <dbReference type="Pfam" id="PF13391"/>
    </source>
</evidence>
<feature type="domain" description="HNH nuclease" evidence="1">
    <location>
        <begin position="175"/>
        <end position="249"/>
    </location>
</feature>
<dbReference type="GeneID" id="25979916"/>
<keyword evidence="3" id="KW-1185">Reference proteome</keyword>